<name>A0ABX1AR87_9ACTN</name>
<organism evidence="6 7">
    <name type="scientific">Streptomyces spiramenti</name>
    <dbReference type="NCBI Taxonomy" id="2720606"/>
    <lineage>
        <taxon>Bacteria</taxon>
        <taxon>Bacillati</taxon>
        <taxon>Actinomycetota</taxon>
        <taxon>Actinomycetes</taxon>
        <taxon>Kitasatosporales</taxon>
        <taxon>Streptomycetaceae</taxon>
        <taxon>Streptomyces</taxon>
    </lineage>
</organism>
<reference evidence="6 7" key="1">
    <citation type="submission" date="2020-03" db="EMBL/GenBank/DDBJ databases">
        <title>Draft genome of Streptomyces sp. ventii, isolated from the Axial Seamount in the Pacific Ocean, and resequencing of the two type strains Streptomyces lonarensis strain NCL 716 and Streptomyces bohaiensis strain 11A07.</title>
        <authorList>
            <person name="Loughran R.M."/>
            <person name="Pfannmuller K.M."/>
            <person name="Wasson B.J."/>
            <person name="Deadmond M.C."/>
            <person name="Paddock B.E."/>
            <person name="Koyack M.J."/>
            <person name="Gallegos D.A."/>
            <person name="Mitchell E.A."/>
            <person name="Ushijima B."/>
            <person name="Saw J.H."/>
            <person name="Mcphail K.L."/>
            <person name="Videau P."/>
        </authorList>
    </citation>
    <scope>NUCLEOTIDE SEQUENCE [LARGE SCALE GENOMIC DNA]</scope>
    <source>
        <strain evidence="7">5675061</strain>
    </source>
</reference>
<dbReference type="EMBL" id="JAAVJB010000184">
    <property type="protein sequence ID" value="NJP68231.1"/>
    <property type="molecule type" value="Genomic_DNA"/>
</dbReference>
<dbReference type="InterPro" id="IPR007310">
    <property type="entry name" value="Aerobactin_biosyn_IucA/IucC_N"/>
</dbReference>
<protein>
    <submittedName>
        <fullName evidence="6">Siderophore synthetase</fullName>
    </submittedName>
</protein>
<accession>A0ABX1AR87</accession>
<feature type="region of interest" description="Disordered" evidence="3">
    <location>
        <begin position="1"/>
        <end position="30"/>
    </location>
</feature>
<dbReference type="Pfam" id="PF06276">
    <property type="entry name" value="FhuF"/>
    <property type="match status" value="1"/>
</dbReference>
<dbReference type="Pfam" id="PF04183">
    <property type="entry name" value="IucA_IucC"/>
    <property type="match status" value="1"/>
</dbReference>
<dbReference type="Proteomes" id="UP000746503">
    <property type="component" value="Unassembled WGS sequence"/>
</dbReference>
<evidence type="ECO:0000259" key="4">
    <source>
        <dbReference type="Pfam" id="PF04183"/>
    </source>
</evidence>
<feature type="domain" description="Aerobactin siderophore biosynthesis IucA/IucC N-terminal" evidence="4">
    <location>
        <begin position="163"/>
        <end position="393"/>
    </location>
</feature>
<dbReference type="Gene3D" id="1.10.510.40">
    <property type="match status" value="1"/>
</dbReference>
<feature type="domain" description="Aerobactin siderophore biosynthesis IucA/IucC-like C-terminal" evidence="5">
    <location>
        <begin position="418"/>
        <end position="580"/>
    </location>
</feature>
<evidence type="ECO:0000259" key="5">
    <source>
        <dbReference type="Pfam" id="PF06276"/>
    </source>
</evidence>
<sequence length="608" mass="63447">MNATPTTGYAPAPGTPAAVPDPLHGAEPRAAAEHAHLEALLRCWLAETGHPVAAGPLTVRLPSTGTTLTTEVTHASATGWHRFGPVRLHGPAGPLGDTADPVTAVALVAAEAVHRGAAAGRTAPAAAENADLVERTAESVRRVTGFLTTRRDHPEPPAGTDAFLDSEQALLLGHLRHPAPKSRDGISEPDCARWSPETRGSFPLHWFAADPSVVSHDAVAGAPALGGRDTPRLLADLAGFDPGGGRILVPAHPWQAADLLARPRIAALVADGLLEPLGPAGPHWYPTSSVRTLYRPGSPVMLKLSLGLRLTNSRRESTRTELLRGVEVNELLDLGHADATFAAHPGFAVTRDPAWLAVDEPAATGGPAATGLDVSVREVPDGVDRLRCLAGLVAPRPGEGPSRLAAFVAGLGPNAAPRWVAEYTDKVLVPMLHLYAATGIGLEAHQQNTLVRLDAAGRVTGAAFRDNQGYYLAASHLPPLLHRLRRDTSTLALVDDELADDRLSYYLLRNQAFAVVGALAVDGLGGEEELLAAMAARLRAALPALAAAGPDGDRLAARWLSAATLPLKANLLTRLHGIDEVLAPLDSQSVYLDAPNPLSAAAGTGEGR</sequence>
<dbReference type="InterPro" id="IPR022770">
    <property type="entry name" value="IucA/IucC-like_C"/>
</dbReference>
<feature type="compositionally biased region" description="Low complexity" evidence="3">
    <location>
        <begin position="1"/>
        <end position="18"/>
    </location>
</feature>
<comment type="similarity">
    <text evidence="2">Belongs to the IucA/IucC family.</text>
</comment>
<evidence type="ECO:0000313" key="7">
    <source>
        <dbReference type="Proteomes" id="UP000746503"/>
    </source>
</evidence>
<evidence type="ECO:0000313" key="6">
    <source>
        <dbReference type="EMBL" id="NJP68231.1"/>
    </source>
</evidence>
<comment type="pathway">
    <text evidence="1">Siderophore biosynthesis.</text>
</comment>
<dbReference type="InterPro" id="IPR037455">
    <property type="entry name" value="LucA/IucC-like"/>
</dbReference>
<dbReference type="RefSeq" id="WP_167934735.1">
    <property type="nucleotide sequence ID" value="NZ_JAAVJB010000184.1"/>
</dbReference>
<comment type="caution">
    <text evidence="6">The sequence shown here is derived from an EMBL/GenBank/DDBJ whole genome shotgun (WGS) entry which is preliminary data.</text>
</comment>
<evidence type="ECO:0000256" key="1">
    <source>
        <dbReference type="ARBA" id="ARBA00004924"/>
    </source>
</evidence>
<keyword evidence="7" id="KW-1185">Reference proteome</keyword>
<proteinExistence type="inferred from homology"/>
<evidence type="ECO:0000256" key="3">
    <source>
        <dbReference type="SAM" id="MobiDB-lite"/>
    </source>
</evidence>
<dbReference type="PANTHER" id="PTHR34384">
    <property type="entry name" value="L-2,3-DIAMINOPROPANOATE--CITRATE LIGASE"/>
    <property type="match status" value="1"/>
</dbReference>
<gene>
    <name evidence="6" type="ORF">HCJ92_18500</name>
</gene>
<evidence type="ECO:0000256" key="2">
    <source>
        <dbReference type="ARBA" id="ARBA00007832"/>
    </source>
</evidence>
<dbReference type="PANTHER" id="PTHR34384:SF5">
    <property type="entry name" value="L-2,3-DIAMINOPROPANOATE--CITRATE LIGASE"/>
    <property type="match status" value="1"/>
</dbReference>